<organism evidence="2">
    <name type="scientific">uncultured Desulfobacteraceae bacterium</name>
    <dbReference type="NCBI Taxonomy" id="218296"/>
    <lineage>
        <taxon>Bacteria</taxon>
        <taxon>Pseudomonadati</taxon>
        <taxon>Thermodesulfobacteriota</taxon>
        <taxon>Desulfobacteria</taxon>
        <taxon>Desulfobacterales</taxon>
        <taxon>Desulfobacteraceae</taxon>
        <taxon>environmental samples</taxon>
    </lineage>
</organism>
<dbReference type="EMBL" id="CAACVI010000050">
    <property type="protein sequence ID" value="VEN75275.1"/>
    <property type="molecule type" value="Genomic_DNA"/>
</dbReference>
<keyword evidence="1" id="KW-1133">Transmembrane helix</keyword>
<dbReference type="Gene3D" id="3.40.50.1000">
    <property type="entry name" value="HAD superfamily/HAD-like"/>
    <property type="match status" value="1"/>
</dbReference>
<reference evidence="2" key="1">
    <citation type="submission" date="2019-01" db="EMBL/GenBank/DDBJ databases">
        <authorList>
            <consortium name="Genoscope - CEA"/>
            <person name="William W."/>
        </authorList>
    </citation>
    <scope>NUCLEOTIDE SEQUENCE</scope>
    <source>
        <strain evidence="2">CR-1</strain>
    </source>
</reference>
<dbReference type="InterPro" id="IPR023214">
    <property type="entry name" value="HAD_sf"/>
</dbReference>
<evidence type="ECO:0000313" key="2">
    <source>
        <dbReference type="EMBL" id="VEN75275.1"/>
    </source>
</evidence>
<feature type="transmembrane region" description="Helical" evidence="1">
    <location>
        <begin position="30"/>
        <end position="48"/>
    </location>
</feature>
<sequence>MFKAVKIDLNHAEKNHLFNKGNWRSSMKKSFIVINLISLLFIVSFLFGSCAGRSQSIIADFPDETAGDTVAEFDPDAPAAPAPEAPAAVVPGQIAAAPEAPADAPAAVDEAAPQTAAATATAVSAPVAGTGTLDNGDWIPEVKSRLENLIAQNAGQGKKVIIDFDNTLICRDIGEATFASMVGDKKITSRNIPANITPSGKLNNTRVDIADFSGPAQFYNNFLSVTKEQPEELSPYSNGYVWLTQIMAGMTPADIASSTEKAYANGIARLDRTYPNLQETKVNGYLQPFFYPEMVDLTGLLVKNGYDVYIFSTSNTWTARWIVLKHLNPLIQAKYGAEAAIAPDHVIGISVLVEDNRTGIMHQDSLLAKTNQAYANMDIAELTNYRLTTQVVYPLTGYFGQLANIFKFVSYGRPFLVAGDSPNDHPMLNQAENRLWITRLEKMEYQEKTLDLIENSLPGEWMLQPVLFKESPGFVASQDDVNKRLHAKPFKKKTPNAVIKMLRTSGKLKGF</sequence>
<protein>
    <recommendedName>
        <fullName evidence="3">Haloacid dehalogenase-like hydrolase</fullName>
    </recommendedName>
</protein>
<dbReference type="AlphaFoldDB" id="A0A484HLG1"/>
<keyword evidence="1" id="KW-0472">Membrane</keyword>
<proteinExistence type="predicted"/>
<gene>
    <name evidence="2" type="ORF">EPICR_70117</name>
</gene>
<evidence type="ECO:0000256" key="1">
    <source>
        <dbReference type="SAM" id="Phobius"/>
    </source>
</evidence>
<dbReference type="InterPro" id="IPR036412">
    <property type="entry name" value="HAD-like_sf"/>
</dbReference>
<dbReference type="SUPFAM" id="SSF56784">
    <property type="entry name" value="HAD-like"/>
    <property type="match status" value="1"/>
</dbReference>
<evidence type="ECO:0008006" key="3">
    <source>
        <dbReference type="Google" id="ProtNLM"/>
    </source>
</evidence>
<accession>A0A484HLG1</accession>
<name>A0A484HLG1_9BACT</name>
<dbReference type="Gene3D" id="1.20.1440.310">
    <property type="match status" value="1"/>
</dbReference>
<keyword evidence="1" id="KW-0812">Transmembrane</keyword>